<gene>
    <name evidence="1" type="ORF">M9458_019980</name>
</gene>
<dbReference type="Proteomes" id="UP001529510">
    <property type="component" value="Unassembled WGS sequence"/>
</dbReference>
<sequence>ITSDFLWYEDNNMGKNVIEYRMKVHVFGNSPSPAVAIYCMRKAALEVATPEEAIDILTRTREMLSEYNLLLHKVTSNSKPVMNAFPVEDRAKIVKDLDLSSDSLPVQRSLGLSWNLETDRFTFQVSRQEKAYTRRGILSTVNSIYDPLGF</sequence>
<proteinExistence type="predicted"/>
<organism evidence="1 2">
    <name type="scientific">Cirrhinus mrigala</name>
    <name type="common">Mrigala</name>
    <dbReference type="NCBI Taxonomy" id="683832"/>
    <lineage>
        <taxon>Eukaryota</taxon>
        <taxon>Metazoa</taxon>
        <taxon>Chordata</taxon>
        <taxon>Craniata</taxon>
        <taxon>Vertebrata</taxon>
        <taxon>Euteleostomi</taxon>
        <taxon>Actinopterygii</taxon>
        <taxon>Neopterygii</taxon>
        <taxon>Teleostei</taxon>
        <taxon>Ostariophysi</taxon>
        <taxon>Cypriniformes</taxon>
        <taxon>Cyprinidae</taxon>
        <taxon>Labeoninae</taxon>
        <taxon>Labeonini</taxon>
        <taxon>Cirrhinus</taxon>
    </lineage>
</organism>
<name>A0ABD0QDM5_CIRMR</name>
<dbReference type="EMBL" id="JAMKFB020000009">
    <property type="protein sequence ID" value="KAL0184284.1"/>
    <property type="molecule type" value="Genomic_DNA"/>
</dbReference>
<comment type="caution">
    <text evidence="1">The sequence shown here is derived from an EMBL/GenBank/DDBJ whole genome shotgun (WGS) entry which is preliminary data.</text>
</comment>
<evidence type="ECO:0000313" key="2">
    <source>
        <dbReference type="Proteomes" id="UP001529510"/>
    </source>
</evidence>
<reference evidence="1 2" key="1">
    <citation type="submission" date="2024-05" db="EMBL/GenBank/DDBJ databases">
        <title>Genome sequencing and assembly of Indian major carp, Cirrhinus mrigala (Hamilton, 1822).</title>
        <authorList>
            <person name="Mohindra V."/>
            <person name="Chowdhury L.M."/>
            <person name="Lal K."/>
            <person name="Jena J.K."/>
        </authorList>
    </citation>
    <scope>NUCLEOTIDE SEQUENCE [LARGE SCALE GENOMIC DNA]</scope>
    <source>
        <strain evidence="1">CM1030</strain>
        <tissue evidence="1">Blood</tissue>
    </source>
</reference>
<protein>
    <submittedName>
        <fullName evidence="1">Uncharacterized protein</fullName>
    </submittedName>
</protein>
<dbReference type="PANTHER" id="PTHR47331:SF6">
    <property type="entry name" value="DOUBLECORTIN DOMAIN-CONTAINING PROTEIN"/>
    <property type="match status" value="1"/>
</dbReference>
<dbReference type="AlphaFoldDB" id="A0ABD0QDM5"/>
<accession>A0ABD0QDM5</accession>
<evidence type="ECO:0000313" key="1">
    <source>
        <dbReference type="EMBL" id="KAL0184284.1"/>
    </source>
</evidence>
<feature type="non-terminal residue" evidence="1">
    <location>
        <position position="1"/>
    </location>
</feature>
<dbReference type="PANTHER" id="PTHR47331">
    <property type="entry name" value="PHD-TYPE DOMAIN-CONTAINING PROTEIN"/>
    <property type="match status" value="1"/>
</dbReference>
<feature type="non-terminal residue" evidence="1">
    <location>
        <position position="150"/>
    </location>
</feature>
<keyword evidence="2" id="KW-1185">Reference proteome</keyword>